<dbReference type="EMBL" id="JARDXE010000018">
    <property type="protein sequence ID" value="MDE8648384.1"/>
    <property type="molecule type" value="Genomic_DNA"/>
</dbReference>
<dbReference type="CDD" id="cd00667">
    <property type="entry name" value="ring_hydroxylating_dioxygenases_beta"/>
    <property type="match status" value="1"/>
</dbReference>
<keyword evidence="4" id="KW-0223">Dioxygenase</keyword>
<dbReference type="EMBL" id="NOVD01000003">
    <property type="protein sequence ID" value="PCK27973.1"/>
    <property type="molecule type" value="Genomic_DNA"/>
</dbReference>
<organism evidence="4 5">
    <name type="scientific">Rhodococcus qingshengii</name>
    <dbReference type="NCBI Taxonomy" id="334542"/>
    <lineage>
        <taxon>Bacteria</taxon>
        <taxon>Bacillati</taxon>
        <taxon>Actinomycetota</taxon>
        <taxon>Actinomycetes</taxon>
        <taxon>Mycobacteriales</taxon>
        <taxon>Nocardiaceae</taxon>
        <taxon>Rhodococcus</taxon>
        <taxon>Rhodococcus erythropolis group</taxon>
    </lineage>
</organism>
<dbReference type="NCBIfam" id="TIGR03232">
    <property type="entry name" value="benzo_1_2_benB"/>
    <property type="match status" value="1"/>
</dbReference>
<accession>A0A069J9G6</accession>
<dbReference type="SUPFAM" id="SSF54427">
    <property type="entry name" value="NTF2-like"/>
    <property type="match status" value="1"/>
</dbReference>
<dbReference type="GeneID" id="64143209"/>
<dbReference type="RefSeq" id="WP_003939939.1">
    <property type="nucleotide sequence ID" value="NZ_AP023172.1"/>
</dbReference>
<name>A0A069J9G6_RHOSG</name>
<comment type="caution">
    <text evidence="4">The sequence shown here is derived from an EMBL/GenBank/DDBJ whole genome shotgun (WGS) entry which is preliminary data.</text>
</comment>
<reference evidence="4 5" key="1">
    <citation type="submission" date="2017-07" db="EMBL/GenBank/DDBJ databases">
        <title>Draft sequence of Rhodococcus enclensis 23b-28.</title>
        <authorList>
            <person name="Besaury L."/>
            <person name="Sancelme M."/>
            <person name="Amato P."/>
            <person name="Lallement A."/>
            <person name="Delort A.-M."/>
        </authorList>
    </citation>
    <scope>NUCLEOTIDE SEQUENCE [LARGE SCALE GENOMIC DNA]</scope>
    <source>
        <strain evidence="4 5">23b-28</strain>
    </source>
</reference>
<evidence type="ECO:0000313" key="4">
    <source>
        <dbReference type="EMBL" id="PCK27973.1"/>
    </source>
</evidence>
<evidence type="ECO:0000313" key="3">
    <source>
        <dbReference type="EMBL" id="MDE8648384.1"/>
    </source>
</evidence>
<dbReference type="EC" id="1.14.12.10" evidence="3"/>
<reference evidence="3" key="2">
    <citation type="submission" date="2023-02" db="EMBL/GenBank/DDBJ databases">
        <title>A novel hydrolase synthesized by Rhodococcus erythropolis HQ is responsible for the detoxification of Zearalenone.</title>
        <authorList>
            <person name="Hu J."/>
            <person name="Xu J."/>
        </authorList>
    </citation>
    <scope>NUCLEOTIDE SEQUENCE</scope>
    <source>
        <strain evidence="3">HQ</strain>
    </source>
</reference>
<dbReference type="GO" id="GO:0018623">
    <property type="term" value="F:benzoate 1,2-dioxygenase activity"/>
    <property type="evidence" value="ECO:0007669"/>
    <property type="project" value="UniProtKB-EC"/>
</dbReference>
<dbReference type="PANTHER" id="PTHR41534">
    <property type="entry name" value="BLR3401 PROTEIN"/>
    <property type="match status" value="1"/>
</dbReference>
<dbReference type="InterPro" id="IPR017641">
    <property type="entry name" value="Benzo_1-2-diOase_ssu"/>
</dbReference>
<evidence type="ECO:0000256" key="2">
    <source>
        <dbReference type="ARBA" id="ARBA00023002"/>
    </source>
</evidence>
<dbReference type="Gene3D" id="3.10.450.50">
    <property type="match status" value="1"/>
</dbReference>
<protein>
    <submittedName>
        <fullName evidence="4">Benzoate 1,2-dioxygenase small subunit</fullName>
        <ecNumber evidence="3">1.14.12.10</ecNumber>
    </submittedName>
</protein>
<dbReference type="PANTHER" id="PTHR41534:SF1">
    <property type="entry name" value="BLR3401 PROTEIN"/>
    <property type="match status" value="1"/>
</dbReference>
<comment type="similarity">
    <text evidence="1">Belongs to the bacterial ring-hydroxylating dioxygenase beta subunit family.</text>
</comment>
<dbReference type="KEGG" id="rqi:C1M55_27400"/>
<proteinExistence type="inferred from homology"/>
<dbReference type="InterPro" id="IPR032710">
    <property type="entry name" value="NTF2-like_dom_sf"/>
</dbReference>
<evidence type="ECO:0000256" key="1">
    <source>
        <dbReference type="ARBA" id="ARBA00009570"/>
    </source>
</evidence>
<gene>
    <name evidence="4" type="primary">benB</name>
    <name evidence="4" type="ORF">CHR55_05890</name>
    <name evidence="3" type="ORF">PXH69_25785</name>
</gene>
<dbReference type="Proteomes" id="UP001217325">
    <property type="component" value="Unassembled WGS sequence"/>
</dbReference>
<dbReference type="Proteomes" id="UP000230886">
    <property type="component" value="Unassembled WGS sequence"/>
</dbReference>
<dbReference type="GO" id="GO:0019380">
    <property type="term" value="P:3-phenylpropionate catabolic process"/>
    <property type="evidence" value="ECO:0007669"/>
    <property type="project" value="TreeGrafter"/>
</dbReference>
<accession>A0A1C4CNN9</accession>
<keyword evidence="2 3" id="KW-0560">Oxidoreductase</keyword>
<dbReference type="InterPro" id="IPR000391">
    <property type="entry name" value="Rng_hydr_dOase-bsu"/>
</dbReference>
<evidence type="ECO:0000313" key="5">
    <source>
        <dbReference type="Proteomes" id="UP000230886"/>
    </source>
</evidence>
<sequence>MTVTTTNAVALETVQQFLYREARYLDDREFEKWIECYHPDSEYWMPAWADDGELTTDPAAEISLIYYPNRGGIEDRVFRIRTDRSSATSLPEPRTGHNITNVEVIEERGFVVDVRFNWFTLYFRYNTVDTYFGTSHYTIDFSGEQPLIMKKKVVLKNDYIHHVVDIYHF</sequence>
<dbReference type="Pfam" id="PF00866">
    <property type="entry name" value="Ring_hydroxyl_B"/>
    <property type="match status" value="1"/>
</dbReference>
<dbReference type="AlphaFoldDB" id="A0A069J9G6"/>